<organism evidence="1 2">
    <name type="scientific">Flavobacterium saliperosum</name>
    <dbReference type="NCBI Taxonomy" id="329186"/>
    <lineage>
        <taxon>Bacteria</taxon>
        <taxon>Pseudomonadati</taxon>
        <taxon>Bacteroidota</taxon>
        <taxon>Flavobacteriia</taxon>
        <taxon>Flavobacteriales</taxon>
        <taxon>Flavobacteriaceae</taxon>
        <taxon>Flavobacterium</taxon>
    </lineage>
</organism>
<sequence length="252" mass="29588">MMKHVSVCLLLLLINVGCSLKKDIIALKLPLKEYEESARKNLGEQYVYTTSAKDSGEYPGWKAHHGCRFITEYNPDELHVKAIPEFKLLKDFKFQGNVLDFLDFHNENINSLYNIYDKQDKFVHFETTVEVPDYLKSPLMFDCIMTEPIGSNILTMMKLRLQDKFFTFKIDGLTQHLFIVEKGRVYAVSKPMLDGTYQKMEINKFFAKQIGYGGIEYLTDSLEDKYKKKYKFTPSKKYYKNPYFFTVNEVSR</sequence>
<dbReference type="EMBL" id="FMTY01000007">
    <property type="protein sequence ID" value="SCX16873.1"/>
    <property type="molecule type" value="Genomic_DNA"/>
</dbReference>
<proteinExistence type="predicted"/>
<gene>
    <name evidence="1" type="ORF">SAMN02927925_02441</name>
</gene>
<dbReference type="STRING" id="329186.SAMN02927925_02441"/>
<reference evidence="1 2" key="1">
    <citation type="submission" date="2016-10" db="EMBL/GenBank/DDBJ databases">
        <authorList>
            <person name="de Groot N.N."/>
        </authorList>
    </citation>
    <scope>NUCLEOTIDE SEQUENCE [LARGE SCALE GENOMIC DNA]</scope>
    <source>
        <strain evidence="1 2">CGMCC 1.3801</strain>
    </source>
</reference>
<dbReference type="RefSeq" id="WP_023577656.1">
    <property type="nucleotide sequence ID" value="NZ_CBCSBQ010000015.1"/>
</dbReference>
<evidence type="ECO:0000313" key="1">
    <source>
        <dbReference type="EMBL" id="SCX16873.1"/>
    </source>
</evidence>
<accession>A0A1G4W531</accession>
<dbReference type="eggNOG" id="ENOG5030QQU">
    <property type="taxonomic scope" value="Bacteria"/>
</dbReference>
<dbReference type="AlphaFoldDB" id="A0A1G4W531"/>
<dbReference type="Proteomes" id="UP000182124">
    <property type="component" value="Unassembled WGS sequence"/>
</dbReference>
<evidence type="ECO:0000313" key="2">
    <source>
        <dbReference type="Proteomes" id="UP000182124"/>
    </source>
</evidence>
<protein>
    <submittedName>
        <fullName evidence="1">Uncharacterized protein</fullName>
    </submittedName>
</protein>
<name>A0A1G4W531_9FLAO</name>